<keyword evidence="2" id="KW-1185">Reference proteome</keyword>
<evidence type="ECO:0008006" key="3">
    <source>
        <dbReference type="Google" id="ProtNLM"/>
    </source>
</evidence>
<accession>A0ABR2KPD8</accession>
<dbReference type="EMBL" id="JAPFFF010000004">
    <property type="protein sequence ID" value="KAK8893018.1"/>
    <property type="molecule type" value="Genomic_DNA"/>
</dbReference>
<sequence length="173" mass="19645">MQQTTTNPKVAQTIWLSCACHSLTLSFKDAAKASDFGEFVNNIIETSAFLKSKNISNLIHMRCPSRCKSRWTGIFDISFWMLKNFDKIYEKIINSLKIETAYDFPDSILRGMSKVASTLFVILLPFKNATHILEADNMPACYVTPIINQPLKLLEENAQFVDVSENIIDSIKK</sequence>
<evidence type="ECO:0000313" key="2">
    <source>
        <dbReference type="Proteomes" id="UP001470230"/>
    </source>
</evidence>
<dbReference type="Proteomes" id="UP001470230">
    <property type="component" value="Unassembled WGS sequence"/>
</dbReference>
<gene>
    <name evidence="1" type="ORF">M9Y10_030275</name>
</gene>
<comment type="caution">
    <text evidence="1">The sequence shown here is derived from an EMBL/GenBank/DDBJ whole genome shotgun (WGS) entry which is preliminary data.</text>
</comment>
<organism evidence="1 2">
    <name type="scientific">Tritrichomonas musculus</name>
    <dbReference type="NCBI Taxonomy" id="1915356"/>
    <lineage>
        <taxon>Eukaryota</taxon>
        <taxon>Metamonada</taxon>
        <taxon>Parabasalia</taxon>
        <taxon>Tritrichomonadida</taxon>
        <taxon>Tritrichomonadidae</taxon>
        <taxon>Tritrichomonas</taxon>
    </lineage>
</organism>
<dbReference type="SUPFAM" id="SSF53098">
    <property type="entry name" value="Ribonuclease H-like"/>
    <property type="match status" value="1"/>
</dbReference>
<name>A0ABR2KPD8_9EUKA</name>
<reference evidence="1 2" key="1">
    <citation type="submission" date="2024-04" db="EMBL/GenBank/DDBJ databases">
        <title>Tritrichomonas musculus Genome.</title>
        <authorList>
            <person name="Alves-Ferreira E."/>
            <person name="Grigg M."/>
            <person name="Lorenzi H."/>
            <person name="Galac M."/>
        </authorList>
    </citation>
    <scope>NUCLEOTIDE SEQUENCE [LARGE SCALE GENOMIC DNA]</scope>
    <source>
        <strain evidence="1 2">EAF2021</strain>
    </source>
</reference>
<protein>
    <recommendedName>
        <fullName evidence="3">DUF659 domain-containing protein</fullName>
    </recommendedName>
</protein>
<evidence type="ECO:0000313" key="1">
    <source>
        <dbReference type="EMBL" id="KAK8893018.1"/>
    </source>
</evidence>
<dbReference type="InterPro" id="IPR012337">
    <property type="entry name" value="RNaseH-like_sf"/>
</dbReference>
<proteinExistence type="predicted"/>